<dbReference type="GO" id="GO:0008202">
    <property type="term" value="P:steroid metabolic process"/>
    <property type="evidence" value="ECO:0007669"/>
    <property type="project" value="TreeGrafter"/>
</dbReference>
<gene>
    <name evidence="8" type="ORF">BS50DRAFT_302765</name>
</gene>
<dbReference type="OrthoDB" id="415825at2759"/>
<protein>
    <recommendedName>
        <fullName evidence="2">Delta(24)-sterol reductase</fullName>
        <ecNumber evidence="2">1.3.1.72</ecNumber>
    </recommendedName>
</protein>
<evidence type="ECO:0000256" key="6">
    <source>
        <dbReference type="ARBA" id="ARBA00023136"/>
    </source>
</evidence>
<dbReference type="GO" id="GO:0005737">
    <property type="term" value="C:cytoplasm"/>
    <property type="evidence" value="ECO:0007669"/>
    <property type="project" value="TreeGrafter"/>
</dbReference>
<dbReference type="InterPro" id="IPR016166">
    <property type="entry name" value="FAD-bd_PCMH"/>
</dbReference>
<keyword evidence="4" id="KW-1133">Transmembrane helix</keyword>
<dbReference type="EMBL" id="KZ678132">
    <property type="protein sequence ID" value="PSN70019.1"/>
    <property type="molecule type" value="Genomic_DNA"/>
</dbReference>
<evidence type="ECO:0000256" key="5">
    <source>
        <dbReference type="ARBA" id="ARBA00023002"/>
    </source>
</evidence>
<dbReference type="GO" id="GO:0071949">
    <property type="term" value="F:FAD binding"/>
    <property type="evidence" value="ECO:0007669"/>
    <property type="project" value="InterPro"/>
</dbReference>
<dbReference type="STRING" id="1448308.A0A2T2NXD4"/>
<organism evidence="8 9">
    <name type="scientific">Corynespora cassiicola Philippines</name>
    <dbReference type="NCBI Taxonomy" id="1448308"/>
    <lineage>
        <taxon>Eukaryota</taxon>
        <taxon>Fungi</taxon>
        <taxon>Dikarya</taxon>
        <taxon>Ascomycota</taxon>
        <taxon>Pezizomycotina</taxon>
        <taxon>Dothideomycetes</taxon>
        <taxon>Pleosporomycetidae</taxon>
        <taxon>Pleosporales</taxon>
        <taxon>Corynesporascaceae</taxon>
        <taxon>Corynespora</taxon>
    </lineage>
</organism>
<dbReference type="GO" id="GO:0016020">
    <property type="term" value="C:membrane"/>
    <property type="evidence" value="ECO:0007669"/>
    <property type="project" value="UniProtKB-SubCell"/>
</dbReference>
<evidence type="ECO:0000256" key="1">
    <source>
        <dbReference type="ARBA" id="ARBA00004167"/>
    </source>
</evidence>
<dbReference type="SUPFAM" id="SSF56176">
    <property type="entry name" value="FAD-binding/transporter-associated domain-like"/>
    <property type="match status" value="1"/>
</dbReference>
<dbReference type="GO" id="GO:0000246">
    <property type="term" value="F:Delta24(24-1) sterol reductase activity"/>
    <property type="evidence" value="ECO:0007669"/>
    <property type="project" value="TreeGrafter"/>
</dbReference>
<keyword evidence="9" id="KW-1185">Reference proteome</keyword>
<name>A0A2T2NXD4_CORCC</name>
<dbReference type="PANTHER" id="PTHR10801">
    <property type="entry name" value="24-DEHYDROCHOLESTEROL REDUCTASE"/>
    <property type="match status" value="1"/>
</dbReference>
<dbReference type="EC" id="1.3.1.72" evidence="2"/>
<evidence type="ECO:0000313" key="9">
    <source>
        <dbReference type="Proteomes" id="UP000240883"/>
    </source>
</evidence>
<dbReference type="Pfam" id="PF01565">
    <property type="entry name" value="FAD_binding_4"/>
    <property type="match status" value="1"/>
</dbReference>
<proteinExistence type="predicted"/>
<comment type="subcellular location">
    <subcellularLocation>
        <location evidence="1">Membrane</location>
        <topology evidence="1">Single-pass membrane protein</topology>
    </subcellularLocation>
</comment>
<dbReference type="AlphaFoldDB" id="A0A2T2NXD4"/>
<keyword evidence="3" id="KW-0812">Transmembrane</keyword>
<evidence type="ECO:0000259" key="7">
    <source>
        <dbReference type="PROSITE" id="PS51387"/>
    </source>
</evidence>
<dbReference type="PROSITE" id="PS51387">
    <property type="entry name" value="FAD_PCMH"/>
    <property type="match status" value="1"/>
</dbReference>
<evidence type="ECO:0000256" key="4">
    <source>
        <dbReference type="ARBA" id="ARBA00022989"/>
    </source>
</evidence>
<evidence type="ECO:0000256" key="3">
    <source>
        <dbReference type="ARBA" id="ARBA00022692"/>
    </source>
</evidence>
<dbReference type="InterPro" id="IPR006094">
    <property type="entry name" value="Oxid_FAD_bind_N"/>
</dbReference>
<feature type="domain" description="FAD-binding PCMH-type" evidence="7">
    <location>
        <begin position="1"/>
        <end position="167"/>
    </location>
</feature>
<dbReference type="InterPro" id="IPR036318">
    <property type="entry name" value="FAD-bd_PCMH-like_sf"/>
</dbReference>
<evidence type="ECO:0000313" key="8">
    <source>
        <dbReference type="EMBL" id="PSN70019.1"/>
    </source>
</evidence>
<accession>A0A2T2NXD4</accession>
<dbReference type="PANTHER" id="PTHR10801:SF0">
    <property type="entry name" value="DELTA(24)-STEROL REDUCTASE"/>
    <property type="match status" value="1"/>
</dbReference>
<keyword evidence="5" id="KW-0560">Oxidoreductase</keyword>
<dbReference type="InterPro" id="IPR016169">
    <property type="entry name" value="FAD-bd_PCMH_sub2"/>
</dbReference>
<dbReference type="GO" id="GO:0050614">
    <property type="term" value="F:Delta24-sterol reductase activity"/>
    <property type="evidence" value="ECO:0007669"/>
    <property type="project" value="UniProtKB-EC"/>
</dbReference>
<evidence type="ECO:0000256" key="2">
    <source>
        <dbReference type="ARBA" id="ARBA00012405"/>
    </source>
</evidence>
<dbReference type="InterPro" id="IPR040165">
    <property type="entry name" value="Diminuto-like"/>
</dbReference>
<dbReference type="Gene3D" id="3.30.465.10">
    <property type="match status" value="1"/>
</dbReference>
<keyword evidence="6" id="KW-0472">Membrane</keyword>
<dbReference type="Proteomes" id="UP000240883">
    <property type="component" value="Unassembled WGS sequence"/>
</dbReference>
<reference evidence="8 9" key="1">
    <citation type="journal article" date="2018" name="Front. Microbiol.">
        <title>Genome-Wide Analysis of Corynespora cassiicola Leaf Fall Disease Putative Effectors.</title>
        <authorList>
            <person name="Lopez D."/>
            <person name="Ribeiro S."/>
            <person name="Label P."/>
            <person name="Fumanal B."/>
            <person name="Venisse J.S."/>
            <person name="Kohler A."/>
            <person name="de Oliveira R.R."/>
            <person name="Labutti K."/>
            <person name="Lipzen A."/>
            <person name="Lail K."/>
            <person name="Bauer D."/>
            <person name="Ohm R.A."/>
            <person name="Barry K.W."/>
            <person name="Spatafora J."/>
            <person name="Grigoriev I.V."/>
            <person name="Martin F.M."/>
            <person name="Pujade-Renaud V."/>
        </authorList>
    </citation>
    <scope>NUCLEOTIDE SEQUENCE [LARGE SCALE GENOMIC DNA]</scope>
    <source>
        <strain evidence="8 9">Philippines</strain>
    </source>
</reference>
<sequence>MDLHRSTVESVSSRTRYFYDNKTPFRVYHGSTNSTRHAHFNHETIVDVSSLNHVLSIDVEKRTALVEPNVPMDALVRETMKFGLLPPVVMEFPGITVGGGFVGTAGESSSFKYGFFDRTVLSAEVVLADGKVVTASETSSPELFEGLRGSFGTLGVLTLVEMRLIDCTKYVELTYHPTTSFDDAMEKMLEETEHKGNDYVDGILFSKNSGVVVSGRLTDTPSSANSKFRRFSRPWNEWFWIHARSLTAFDAPTVEHVPVEDYLFRYDRGAFWTGMYAFRHFMVPFIWLTRFLLDYFMHTRIMYHALHASGHTDRYIIQDIAFPAGNATAFAEYVDTRFEIYPLWLCPLRKDGRVSMGHPKAFYGSVSGEATAAGKPYEGPYINVGVWGPYPSSEAEYVRANRELEAKVHELGGLKWLYSRTFYTEEEWWNIYDKQGYDALREKYNATSLPTIWEKVKYRGRREENSKGIKGVLKRIIKSNGLLSGFYGVYKATLGGDYLLGKPKKS</sequence>